<evidence type="ECO:0000313" key="3">
    <source>
        <dbReference type="Proteomes" id="UP000554482"/>
    </source>
</evidence>
<feature type="region of interest" description="Disordered" evidence="1">
    <location>
        <begin position="90"/>
        <end position="111"/>
    </location>
</feature>
<keyword evidence="3" id="KW-1185">Reference proteome</keyword>
<evidence type="ECO:0000313" key="2">
    <source>
        <dbReference type="EMBL" id="KAF5196644.1"/>
    </source>
</evidence>
<evidence type="ECO:0000256" key="1">
    <source>
        <dbReference type="SAM" id="MobiDB-lite"/>
    </source>
</evidence>
<comment type="caution">
    <text evidence="2">The sequence shown here is derived from an EMBL/GenBank/DDBJ whole genome shotgun (WGS) entry which is preliminary data.</text>
</comment>
<name>A0A7J6WGT0_THATH</name>
<dbReference type="AlphaFoldDB" id="A0A7J6WGT0"/>
<accession>A0A7J6WGT0</accession>
<dbReference type="EMBL" id="JABWDY010015708">
    <property type="protein sequence ID" value="KAF5196644.1"/>
    <property type="molecule type" value="Genomic_DNA"/>
</dbReference>
<sequence length="122" mass="13507">MAAAIEVLNRSTVTAMIKTFLVTVFVVLTCARTGVKSQEELGCYTQCGLQMCKCLQKCTMKGQQMANCKSFCIEDNLQCIINCTPPGTMTNHSPAPPQPQSQTQQSQTKIPHIQCSKWEFIN</sequence>
<dbReference type="Proteomes" id="UP000554482">
    <property type="component" value="Unassembled WGS sequence"/>
</dbReference>
<gene>
    <name evidence="2" type="ORF">FRX31_013765</name>
</gene>
<organism evidence="2 3">
    <name type="scientific">Thalictrum thalictroides</name>
    <name type="common">Rue-anemone</name>
    <name type="synonym">Anemone thalictroides</name>
    <dbReference type="NCBI Taxonomy" id="46969"/>
    <lineage>
        <taxon>Eukaryota</taxon>
        <taxon>Viridiplantae</taxon>
        <taxon>Streptophyta</taxon>
        <taxon>Embryophyta</taxon>
        <taxon>Tracheophyta</taxon>
        <taxon>Spermatophyta</taxon>
        <taxon>Magnoliopsida</taxon>
        <taxon>Ranunculales</taxon>
        <taxon>Ranunculaceae</taxon>
        <taxon>Thalictroideae</taxon>
        <taxon>Thalictrum</taxon>
    </lineage>
</organism>
<protein>
    <submittedName>
        <fullName evidence="2">Uncharacterized protein</fullName>
    </submittedName>
</protein>
<reference evidence="2 3" key="1">
    <citation type="submission" date="2020-06" db="EMBL/GenBank/DDBJ databases">
        <title>Transcriptomic and genomic resources for Thalictrum thalictroides and T. hernandezii: Facilitating candidate gene discovery in an emerging model plant lineage.</title>
        <authorList>
            <person name="Arias T."/>
            <person name="Riano-Pachon D.M."/>
            <person name="Di Stilio V.S."/>
        </authorList>
    </citation>
    <scope>NUCLEOTIDE SEQUENCE [LARGE SCALE GENOMIC DNA]</scope>
    <source>
        <strain evidence="3">cv. WT478/WT964</strain>
        <tissue evidence="2">Leaves</tissue>
    </source>
</reference>
<proteinExistence type="predicted"/>